<dbReference type="PANTHER" id="PTHR45648">
    <property type="entry name" value="GDSL LIPASE/ACYLHYDROLASE FAMILY PROTEIN (AFU_ORTHOLOGUE AFUA_4G14700)"/>
    <property type="match status" value="1"/>
</dbReference>
<dbReference type="Pfam" id="PF00657">
    <property type="entry name" value="Lipase_GDSL"/>
    <property type="match status" value="1"/>
</dbReference>
<gene>
    <name evidence="3" type="ORF">SMONO_v1c04600</name>
</gene>
<dbReference type="OrthoDB" id="390278at2"/>
<evidence type="ECO:0000313" key="3">
    <source>
        <dbReference type="EMBL" id="AUM62709.1"/>
    </source>
</evidence>
<dbReference type="EMBL" id="CP025543">
    <property type="protein sequence ID" value="AUM62709.1"/>
    <property type="molecule type" value="Genomic_DNA"/>
</dbReference>
<name>A0A2K9LUI4_SPISQ</name>
<sequence>MKNILAIVASLSFITTSSLAVLSCTPNPDEINFNFDKNIGKNFDTRNAKDTSDDKSKHMGFSNFFTLGDSLSDQGGLVMIAKDELKVDVKLSGMYNGGFSNGPTTVTLINRKLNFTDKEFSSSNLVHAEDIDRENKKVWGKNYSIGGATAYDQGGLGALLMGNTGIYKQSQALVQQQIIHENDLFVVEIGGNDMFAIIDNVKDVNKRFDIMQDALKNIKNSLYTLLNNGAKKIVFLTPPDMTLIPKYKNKSKSDKDIIKMLGNDFDCEITKIINKANKVYGDSILHFDLYGRFKEILNEFKKENSNNNVIDELCDSSMPDLSSGIDPKNLEVKAIIKKGNEGKEDNYFFLDFVHPTKVGHELAMKFIFKDIEDKWINK</sequence>
<protein>
    <submittedName>
        <fullName evidence="3">Lipolytic enzyme, GDSL family</fullName>
    </submittedName>
</protein>
<dbReference type="InterPro" id="IPR036514">
    <property type="entry name" value="SGNH_hydro_sf"/>
</dbReference>
<dbReference type="SUPFAM" id="SSF52266">
    <property type="entry name" value="SGNH hydrolase"/>
    <property type="match status" value="1"/>
</dbReference>
<evidence type="ECO:0000256" key="1">
    <source>
        <dbReference type="ARBA" id="ARBA00022801"/>
    </source>
</evidence>
<keyword evidence="1" id="KW-0378">Hydrolase</keyword>
<dbReference type="InterPro" id="IPR001087">
    <property type="entry name" value="GDSL"/>
</dbReference>
<proteinExistence type="predicted"/>
<dbReference type="Gene3D" id="3.40.50.1110">
    <property type="entry name" value="SGNH hydrolase"/>
    <property type="match status" value="1"/>
</dbReference>
<dbReference type="PROSITE" id="PS51257">
    <property type="entry name" value="PROKAR_LIPOPROTEIN"/>
    <property type="match status" value="1"/>
</dbReference>
<dbReference type="GO" id="GO:0016788">
    <property type="term" value="F:hydrolase activity, acting on ester bonds"/>
    <property type="evidence" value="ECO:0007669"/>
    <property type="project" value="InterPro"/>
</dbReference>
<reference evidence="3 4" key="1">
    <citation type="submission" date="2017-12" db="EMBL/GenBank/DDBJ databases">
        <title>Complete genome sequence of Spiroplasma monobiae MQ-1 (ATCC 33825).</title>
        <authorList>
            <person name="Tsai Y.-M."/>
            <person name="Lo W.-S."/>
            <person name="Wu P.-S."/>
            <person name="Cho S.-T."/>
            <person name="Kuo C.-H."/>
        </authorList>
    </citation>
    <scope>NUCLEOTIDE SEQUENCE [LARGE SCALE GENOMIC DNA]</scope>
    <source>
        <strain evidence="3 4">MQ-1</strain>
    </source>
</reference>
<dbReference type="RefSeq" id="WP_101780766.1">
    <property type="nucleotide sequence ID" value="NZ_CP025543.1"/>
</dbReference>
<evidence type="ECO:0000256" key="2">
    <source>
        <dbReference type="SAM" id="SignalP"/>
    </source>
</evidence>
<dbReference type="PANTHER" id="PTHR45648:SF1">
    <property type="entry name" value="GDSL ESTERASE_LIPASE"/>
    <property type="match status" value="1"/>
</dbReference>
<dbReference type="KEGG" id="smoo:SMONO_v1c04600"/>
<evidence type="ECO:0000313" key="4">
    <source>
        <dbReference type="Proteomes" id="UP000234790"/>
    </source>
</evidence>
<accession>A0A2K9LUI4</accession>
<keyword evidence="2" id="KW-0732">Signal</keyword>
<feature type="chain" id="PRO_5014817450" evidence="2">
    <location>
        <begin position="21"/>
        <end position="378"/>
    </location>
</feature>
<organism evidence="3 4">
    <name type="scientific">Spiroplasma monobiae MQ-1</name>
    <dbReference type="NCBI Taxonomy" id="1336748"/>
    <lineage>
        <taxon>Bacteria</taxon>
        <taxon>Bacillati</taxon>
        <taxon>Mycoplasmatota</taxon>
        <taxon>Mollicutes</taxon>
        <taxon>Entomoplasmatales</taxon>
        <taxon>Spiroplasmataceae</taxon>
        <taxon>Spiroplasma</taxon>
    </lineage>
</organism>
<dbReference type="Proteomes" id="UP000234790">
    <property type="component" value="Chromosome"/>
</dbReference>
<dbReference type="InterPro" id="IPR051058">
    <property type="entry name" value="GDSL_Est/Lipase"/>
</dbReference>
<keyword evidence="4" id="KW-1185">Reference proteome</keyword>
<feature type="signal peptide" evidence="2">
    <location>
        <begin position="1"/>
        <end position="20"/>
    </location>
</feature>
<dbReference type="AlphaFoldDB" id="A0A2K9LUI4"/>